<organism evidence="3 4">
    <name type="scientific">Candidatus Marsarchaeota G2 archaeon OSP_D</name>
    <dbReference type="NCBI Taxonomy" id="1978157"/>
    <lineage>
        <taxon>Archaea</taxon>
        <taxon>Candidatus Marsarchaeota</taxon>
        <taxon>Candidatus Marsarchaeota group 2</taxon>
    </lineage>
</organism>
<name>A0A2R6AZV1_9ARCH</name>
<dbReference type="PROSITE" id="PS50850">
    <property type="entry name" value="MFS"/>
    <property type="match status" value="1"/>
</dbReference>
<dbReference type="Proteomes" id="UP000240322">
    <property type="component" value="Unassembled WGS sequence"/>
</dbReference>
<evidence type="ECO:0000313" key="4">
    <source>
        <dbReference type="Proteomes" id="UP000240322"/>
    </source>
</evidence>
<feature type="transmembrane region" description="Helical" evidence="1">
    <location>
        <begin position="76"/>
        <end position="93"/>
    </location>
</feature>
<dbReference type="SUPFAM" id="SSF103473">
    <property type="entry name" value="MFS general substrate transporter"/>
    <property type="match status" value="1"/>
</dbReference>
<dbReference type="AlphaFoldDB" id="A0A2R6AZV1"/>
<feature type="transmembrane region" description="Helical" evidence="1">
    <location>
        <begin position="172"/>
        <end position="191"/>
    </location>
</feature>
<feature type="transmembrane region" description="Helical" evidence="1">
    <location>
        <begin position="292"/>
        <end position="312"/>
    </location>
</feature>
<dbReference type="InterPro" id="IPR011701">
    <property type="entry name" value="MFS"/>
</dbReference>
<proteinExistence type="predicted"/>
<dbReference type="InterPro" id="IPR020846">
    <property type="entry name" value="MFS_dom"/>
</dbReference>
<dbReference type="GO" id="GO:0022857">
    <property type="term" value="F:transmembrane transporter activity"/>
    <property type="evidence" value="ECO:0007669"/>
    <property type="project" value="InterPro"/>
</dbReference>
<evidence type="ECO:0000259" key="2">
    <source>
        <dbReference type="PROSITE" id="PS50850"/>
    </source>
</evidence>
<dbReference type="EMBL" id="NEXE01000014">
    <property type="protein sequence ID" value="PSN91927.1"/>
    <property type="molecule type" value="Genomic_DNA"/>
</dbReference>
<dbReference type="PANTHER" id="PTHR23520:SF5">
    <property type="entry name" value="TRANSPORTER, PUTATIVE (AFU_ORTHOLOGUE AFUA_3G04000)-RELATED"/>
    <property type="match status" value="1"/>
</dbReference>
<feature type="transmembrane region" description="Helical" evidence="1">
    <location>
        <begin position="44"/>
        <end position="64"/>
    </location>
</feature>
<evidence type="ECO:0000313" key="3">
    <source>
        <dbReference type="EMBL" id="PSN91927.1"/>
    </source>
</evidence>
<keyword evidence="1" id="KW-1133">Transmembrane helix</keyword>
<feature type="transmembrane region" description="Helical" evidence="1">
    <location>
        <begin position="369"/>
        <end position="390"/>
    </location>
</feature>
<accession>A0A2R6AZV1</accession>
<protein>
    <recommendedName>
        <fullName evidence="2">Major facilitator superfamily (MFS) profile domain-containing protein</fullName>
    </recommendedName>
</protein>
<dbReference type="Pfam" id="PF07690">
    <property type="entry name" value="MFS_1"/>
    <property type="match status" value="1"/>
</dbReference>
<sequence length="401" mass="42437">MSGVSGHTISTRRVYIAKLARTLAYSFMALLLPLYLSSKGLTPLEIGVVLACVGVGNLLMLTLAPTLVNTLGLRRTMILLPLTLVLGSLLLLYGKGLAAYIVGGLLGSLSVTQTESGVLLVIDQTLLAEVEENKRTSTFSYYNLVGYVGSALGGLTLSIVSKTLPISLGDTLLLAGYAAVGALVSLLYATLKTPRLSAPNRQMNVHEVARSSPTLLGLAALFSVDAFAGGFVVQSWLSYWFHYQLGVGRTPLGVLFFLANTVSALSLIIAPKLAARIGLVRVMAYTHLPSNILLATIPLAPTPIIASALLLLRQSLSQMDVPTRQALVVAISPSQSRVGAISLTTLTRSVAQILGTPITGVILQLGPAYLPFFAAGSIKSAYDVAVYWLMRKNLEIGKNKS</sequence>
<dbReference type="Gene3D" id="1.20.1250.20">
    <property type="entry name" value="MFS general substrate transporter like domains"/>
    <property type="match status" value="2"/>
</dbReference>
<gene>
    <name evidence="3" type="ORF">B9Q03_02810</name>
</gene>
<keyword evidence="1" id="KW-0472">Membrane</keyword>
<dbReference type="InterPro" id="IPR036259">
    <property type="entry name" value="MFS_trans_sf"/>
</dbReference>
<feature type="transmembrane region" description="Helical" evidence="1">
    <location>
        <begin position="252"/>
        <end position="271"/>
    </location>
</feature>
<evidence type="ECO:0000256" key="1">
    <source>
        <dbReference type="SAM" id="Phobius"/>
    </source>
</evidence>
<reference evidence="3 4" key="1">
    <citation type="submission" date="2017-04" db="EMBL/GenBank/DDBJ databases">
        <title>Novel microbial lineages endemic to geothermal iron-oxide mats fill important gaps in the evolutionary history of Archaea.</title>
        <authorList>
            <person name="Jay Z.J."/>
            <person name="Beam J.P."/>
            <person name="Dlakic M."/>
            <person name="Rusch D.B."/>
            <person name="Kozubal M.A."/>
            <person name="Inskeep W.P."/>
        </authorList>
    </citation>
    <scope>NUCLEOTIDE SEQUENCE [LARGE SCALE GENOMIC DNA]</scope>
    <source>
        <strain evidence="3">OSP_D</strain>
    </source>
</reference>
<comment type="caution">
    <text evidence="3">The sequence shown here is derived from an EMBL/GenBank/DDBJ whole genome shotgun (WGS) entry which is preliminary data.</text>
</comment>
<feature type="domain" description="Major facilitator superfamily (MFS) profile" evidence="2">
    <location>
        <begin position="1"/>
        <end position="394"/>
    </location>
</feature>
<feature type="transmembrane region" description="Helical" evidence="1">
    <location>
        <begin position="212"/>
        <end position="232"/>
    </location>
</feature>
<keyword evidence="1" id="KW-0812">Transmembrane</keyword>
<feature type="transmembrane region" description="Helical" evidence="1">
    <location>
        <begin position="19"/>
        <end position="38"/>
    </location>
</feature>
<dbReference type="PANTHER" id="PTHR23520">
    <property type="entry name" value="TRANSPORTER, PUTATIVE (AFU_ORTHOLOGUE AFUA_3G04000)-RELATED"/>
    <property type="match status" value="1"/>
</dbReference>